<evidence type="ECO:0000256" key="6">
    <source>
        <dbReference type="ARBA" id="ARBA00022801"/>
    </source>
</evidence>
<name>D8TGG2_SELML</name>
<evidence type="ECO:0000256" key="4">
    <source>
        <dbReference type="ARBA" id="ARBA00022605"/>
    </source>
</evidence>
<dbReference type="eggNOG" id="KOG4311">
    <property type="taxonomic scope" value="Eukaryota"/>
</dbReference>
<dbReference type="UniPathway" id="UPA00031">
    <property type="reaction ID" value="UER00007"/>
</dbReference>
<dbReference type="GO" id="GO:0005524">
    <property type="term" value="F:ATP binding"/>
    <property type="evidence" value="ECO:0007669"/>
    <property type="project" value="UniProtKB-KW"/>
</dbReference>
<dbReference type="EMBL" id="GL378055">
    <property type="protein sequence ID" value="EFJ04254.1"/>
    <property type="molecule type" value="Genomic_DNA"/>
</dbReference>
<dbReference type="NCBIfam" id="TIGR03188">
    <property type="entry name" value="histidine_hisI"/>
    <property type="match status" value="1"/>
</dbReference>
<evidence type="ECO:0000256" key="7">
    <source>
        <dbReference type="ARBA" id="ARBA00022840"/>
    </source>
</evidence>
<feature type="non-terminal residue" evidence="9">
    <location>
        <position position="1"/>
    </location>
</feature>
<keyword evidence="8" id="KW-0368">Histidine biosynthesis</keyword>
<gene>
    <name evidence="9" type="ORF">SELMODRAFT_138999</name>
</gene>
<comment type="catalytic activity">
    <reaction evidence="1">
        <text>1-(5-phospho-beta-D-ribosyl)-ATP + H2O = 1-(5-phospho-beta-D-ribosyl)-5'-AMP + diphosphate + H(+)</text>
        <dbReference type="Rhea" id="RHEA:22828"/>
        <dbReference type="ChEBI" id="CHEBI:15377"/>
        <dbReference type="ChEBI" id="CHEBI:15378"/>
        <dbReference type="ChEBI" id="CHEBI:33019"/>
        <dbReference type="ChEBI" id="CHEBI:59457"/>
        <dbReference type="ChEBI" id="CHEBI:73183"/>
        <dbReference type="EC" id="3.6.1.31"/>
    </reaction>
</comment>
<proteinExistence type="predicted"/>
<evidence type="ECO:0000313" key="9">
    <source>
        <dbReference type="EMBL" id="EFJ04254.1"/>
    </source>
</evidence>
<keyword evidence="10" id="KW-1185">Reference proteome</keyword>
<dbReference type="InParanoid" id="D8TGG2"/>
<dbReference type="AlphaFoldDB" id="D8TGG2"/>
<dbReference type="Gene3D" id="1.10.287.1080">
    <property type="entry name" value="MazG-like"/>
    <property type="match status" value="1"/>
</dbReference>
<dbReference type="GO" id="GO:0000105">
    <property type="term" value="P:L-histidine biosynthetic process"/>
    <property type="evidence" value="ECO:0007669"/>
    <property type="project" value="UniProtKB-UniPathway"/>
</dbReference>
<protein>
    <recommendedName>
        <fullName evidence="3">phosphoribosyl-ATP diphosphatase</fullName>
        <ecNumber evidence="3">3.6.1.31</ecNumber>
    </recommendedName>
</protein>
<evidence type="ECO:0000256" key="3">
    <source>
        <dbReference type="ARBA" id="ARBA00012414"/>
    </source>
</evidence>
<dbReference type="CDD" id="cd11534">
    <property type="entry name" value="NTP-PPase_HisIE_like"/>
    <property type="match status" value="1"/>
</dbReference>
<keyword evidence="4" id="KW-0028">Amino-acid biosynthesis</keyword>
<dbReference type="HOGENOM" id="CLU_194093_0_0_1"/>
<dbReference type="PANTHER" id="PTHR42945:SF1">
    <property type="entry name" value="HISTIDINE BIOSYNTHESIS BIFUNCTIONAL PROTEIN HIS7"/>
    <property type="match status" value="1"/>
</dbReference>
<evidence type="ECO:0000313" key="10">
    <source>
        <dbReference type="Proteomes" id="UP000001514"/>
    </source>
</evidence>
<dbReference type="STRING" id="88036.D8TGG2"/>
<evidence type="ECO:0000256" key="2">
    <source>
        <dbReference type="ARBA" id="ARBA00005204"/>
    </source>
</evidence>
<keyword evidence="6" id="KW-0378">Hydrolase</keyword>
<dbReference type="GO" id="GO:0004636">
    <property type="term" value="F:phosphoribosyl-ATP diphosphatase activity"/>
    <property type="evidence" value="ECO:0007669"/>
    <property type="project" value="UniProtKB-EC"/>
</dbReference>
<keyword evidence="5" id="KW-0547">Nucleotide-binding</keyword>
<sequence>REEAGELCKTVEENEGRKRTVSEMADVLYHSMVLLAAQDVKMAEVMEVLRARFSQSGIEEKSSRGRSSS</sequence>
<dbReference type="OrthoDB" id="1703565at2759"/>
<dbReference type="Proteomes" id="UP000001514">
    <property type="component" value="Unassembled WGS sequence"/>
</dbReference>
<evidence type="ECO:0000256" key="5">
    <source>
        <dbReference type="ARBA" id="ARBA00022741"/>
    </source>
</evidence>
<dbReference type="KEGG" id="smo:SELMODRAFT_138999"/>
<dbReference type="InterPro" id="IPR021130">
    <property type="entry name" value="PRib-ATP_PPHydrolase-like"/>
</dbReference>
<dbReference type="Gramene" id="EFJ04254">
    <property type="protein sequence ID" value="EFJ04254"/>
    <property type="gene ID" value="SELMODRAFT_138999"/>
</dbReference>
<evidence type="ECO:0000256" key="1">
    <source>
        <dbReference type="ARBA" id="ARBA00001460"/>
    </source>
</evidence>
<keyword evidence="7" id="KW-0067">ATP-binding</keyword>
<organism evidence="10">
    <name type="scientific">Selaginella moellendorffii</name>
    <name type="common">Spikemoss</name>
    <dbReference type="NCBI Taxonomy" id="88036"/>
    <lineage>
        <taxon>Eukaryota</taxon>
        <taxon>Viridiplantae</taxon>
        <taxon>Streptophyta</taxon>
        <taxon>Embryophyta</taxon>
        <taxon>Tracheophyta</taxon>
        <taxon>Lycopodiopsida</taxon>
        <taxon>Selaginellales</taxon>
        <taxon>Selaginellaceae</taxon>
        <taxon>Selaginella</taxon>
    </lineage>
</organism>
<dbReference type="EC" id="3.6.1.31" evidence="3"/>
<reference evidence="9 10" key="1">
    <citation type="journal article" date="2011" name="Science">
        <title>The Selaginella genome identifies genetic changes associated with the evolution of vascular plants.</title>
        <authorList>
            <person name="Banks J.A."/>
            <person name="Nishiyama T."/>
            <person name="Hasebe M."/>
            <person name="Bowman J.L."/>
            <person name="Gribskov M."/>
            <person name="dePamphilis C."/>
            <person name="Albert V.A."/>
            <person name="Aono N."/>
            <person name="Aoyama T."/>
            <person name="Ambrose B.A."/>
            <person name="Ashton N.W."/>
            <person name="Axtell M.J."/>
            <person name="Barker E."/>
            <person name="Barker M.S."/>
            <person name="Bennetzen J.L."/>
            <person name="Bonawitz N.D."/>
            <person name="Chapple C."/>
            <person name="Cheng C."/>
            <person name="Correa L.G."/>
            <person name="Dacre M."/>
            <person name="DeBarry J."/>
            <person name="Dreyer I."/>
            <person name="Elias M."/>
            <person name="Engstrom E.M."/>
            <person name="Estelle M."/>
            <person name="Feng L."/>
            <person name="Finet C."/>
            <person name="Floyd S.K."/>
            <person name="Frommer W.B."/>
            <person name="Fujita T."/>
            <person name="Gramzow L."/>
            <person name="Gutensohn M."/>
            <person name="Harholt J."/>
            <person name="Hattori M."/>
            <person name="Heyl A."/>
            <person name="Hirai T."/>
            <person name="Hiwatashi Y."/>
            <person name="Ishikawa M."/>
            <person name="Iwata M."/>
            <person name="Karol K.G."/>
            <person name="Koehler B."/>
            <person name="Kolukisaoglu U."/>
            <person name="Kubo M."/>
            <person name="Kurata T."/>
            <person name="Lalonde S."/>
            <person name="Li K."/>
            <person name="Li Y."/>
            <person name="Litt A."/>
            <person name="Lyons E."/>
            <person name="Manning G."/>
            <person name="Maruyama T."/>
            <person name="Michael T.P."/>
            <person name="Mikami K."/>
            <person name="Miyazaki S."/>
            <person name="Morinaga S."/>
            <person name="Murata T."/>
            <person name="Mueller-Roeber B."/>
            <person name="Nelson D.R."/>
            <person name="Obara M."/>
            <person name="Oguri Y."/>
            <person name="Olmstead R.G."/>
            <person name="Onodera N."/>
            <person name="Petersen B.L."/>
            <person name="Pils B."/>
            <person name="Prigge M."/>
            <person name="Rensing S.A."/>
            <person name="Riano-Pachon D.M."/>
            <person name="Roberts A.W."/>
            <person name="Sato Y."/>
            <person name="Scheller H.V."/>
            <person name="Schulz B."/>
            <person name="Schulz C."/>
            <person name="Shakirov E.V."/>
            <person name="Shibagaki N."/>
            <person name="Shinohara N."/>
            <person name="Shippen D.E."/>
            <person name="Soerensen I."/>
            <person name="Sotooka R."/>
            <person name="Sugimoto N."/>
            <person name="Sugita M."/>
            <person name="Sumikawa N."/>
            <person name="Tanurdzic M."/>
            <person name="Theissen G."/>
            <person name="Ulvskov P."/>
            <person name="Wakazuki S."/>
            <person name="Weng J.K."/>
            <person name="Willats W.W."/>
            <person name="Wipf D."/>
            <person name="Wolf P.G."/>
            <person name="Yang L."/>
            <person name="Zimmer A.D."/>
            <person name="Zhu Q."/>
            <person name="Mitros T."/>
            <person name="Hellsten U."/>
            <person name="Loque D."/>
            <person name="Otillar R."/>
            <person name="Salamov A."/>
            <person name="Schmutz J."/>
            <person name="Shapiro H."/>
            <person name="Lindquist E."/>
            <person name="Lucas S."/>
            <person name="Rokhsar D."/>
            <person name="Grigoriev I.V."/>
        </authorList>
    </citation>
    <scope>NUCLEOTIDE SEQUENCE [LARGE SCALE GENOMIC DNA]</scope>
</reference>
<comment type="pathway">
    <text evidence="2">Amino-acid biosynthesis; L-histidine biosynthesis; L-histidine from 5-phospho-alpha-D-ribose 1-diphosphate: step 2/9.</text>
</comment>
<dbReference type="PANTHER" id="PTHR42945">
    <property type="entry name" value="HISTIDINE BIOSYNTHESIS BIFUNCTIONAL PROTEIN"/>
    <property type="match status" value="1"/>
</dbReference>
<dbReference type="SUPFAM" id="SSF101386">
    <property type="entry name" value="all-alpha NTP pyrophosphatases"/>
    <property type="match status" value="1"/>
</dbReference>
<dbReference type="InterPro" id="IPR008179">
    <property type="entry name" value="HisE"/>
</dbReference>
<accession>D8TGG2</accession>
<dbReference type="Pfam" id="PF01503">
    <property type="entry name" value="PRA-PH"/>
    <property type="match status" value="1"/>
</dbReference>
<evidence type="ECO:0000256" key="8">
    <source>
        <dbReference type="ARBA" id="ARBA00023102"/>
    </source>
</evidence>